<dbReference type="InterPro" id="IPR058585">
    <property type="entry name" value="Fn3_VIN3"/>
</dbReference>
<organism evidence="8 9">
    <name type="scientific">Arabidopsis suecica</name>
    <name type="common">Swedish thale-cress</name>
    <name type="synonym">Cardaminopsis suecica</name>
    <dbReference type="NCBI Taxonomy" id="45249"/>
    <lineage>
        <taxon>Eukaryota</taxon>
        <taxon>Viridiplantae</taxon>
        <taxon>Streptophyta</taxon>
        <taxon>Embryophyta</taxon>
        <taxon>Tracheophyta</taxon>
        <taxon>Spermatophyta</taxon>
        <taxon>Magnoliopsida</taxon>
        <taxon>eudicotyledons</taxon>
        <taxon>Gunneridae</taxon>
        <taxon>Pentapetalae</taxon>
        <taxon>rosids</taxon>
        <taxon>malvids</taxon>
        <taxon>Brassicales</taxon>
        <taxon>Brassicaceae</taxon>
        <taxon>Camelineae</taxon>
        <taxon>Arabidopsis</taxon>
    </lineage>
</organism>
<evidence type="ECO:0000313" key="8">
    <source>
        <dbReference type="EMBL" id="KAG7538512.1"/>
    </source>
</evidence>
<keyword evidence="9" id="KW-1185">Reference proteome</keyword>
<reference evidence="8 9" key="1">
    <citation type="submission" date="2020-12" db="EMBL/GenBank/DDBJ databases">
        <title>Concerted genomic and epigenomic changes stabilize Arabidopsis allopolyploids.</title>
        <authorList>
            <person name="Chen Z."/>
        </authorList>
    </citation>
    <scope>NUCLEOTIDE SEQUENCE [LARGE SCALE GENOMIC DNA]</scope>
    <source>
        <strain evidence="8">As9502</strain>
        <tissue evidence="8">Leaf</tissue>
    </source>
</reference>
<gene>
    <name evidence="8" type="ORF">ISN44_As13g022720</name>
</gene>
<dbReference type="PROSITE" id="PS50853">
    <property type="entry name" value="FN3"/>
    <property type="match status" value="1"/>
</dbReference>
<name>A0A8T1Y079_ARASU</name>
<dbReference type="InterPro" id="IPR044514">
    <property type="entry name" value="VIN3-like"/>
</dbReference>
<sequence>MPVIQEGENNFGGSFVGSEVYNNHSAHSSPVSAIPLSSTTNGNEGYGGNINWINNNISDSYQTAKSNLSVLQTPLSKIWRFDGNVGPENMDSSPFQDNECVETCKPNVLNVSERRELIHALSNQPQEASELLNSWSRNEIMKIICAEMGKERKYTGLNKPKLIENLLNLVSRPLGETSYSDRRNSRKKQKKMIGYIICCENLACRAALGSDDTFCRRCSCCICQKFDDNKDQSLWLTCEACGSSCHLECGLKQDRYGIGSDDLDGRFYCAYCGKDNDLLGCWRKQVKVAKETRRVDVLCYRLSLGQKLLRGTRQYRNLLELMDEAVKKLEGDVGPLSGWAMKMARGIVNRLSSGSQVQKLCSQAMEALDKVVSPSDSVSGQGDKITVIVEEIQARSVTVRLESEEPSSSTQNQITGFRLFCRKSKDEECSSEVNCVVYLPETRSTIQGLEPDTEFCLRVVSFNKEDDLDESELQFSTLKDNIDEARDRQSPLTNSSSGLCSNPSLHEDESNNVHKSCSEENGDKDNTEHCNAGEGESELEEERLVKRKANKIDGRDLLVTPCKRDISKGKQGGNKRFKSRTISVNEKPEINNAANGVGDKDLGQIVKTIRCLEQEGHIDRSFRERFLTWYSLRSTHREVRVVKIFVETFMEDLSSLGEQLVDTFSECIVSKRSSTSGVVPAGICLKLWH</sequence>
<evidence type="ECO:0000259" key="7">
    <source>
        <dbReference type="PROSITE" id="PS50853"/>
    </source>
</evidence>
<dbReference type="Pfam" id="PF23380">
    <property type="entry name" value="VIN3_C"/>
    <property type="match status" value="1"/>
</dbReference>
<proteinExistence type="predicted"/>
<comment type="subcellular location">
    <subcellularLocation>
        <location evidence="1">Nucleus</location>
    </subcellularLocation>
</comment>
<feature type="domain" description="Fibronectin type-III" evidence="7">
    <location>
        <begin position="381"/>
        <end position="481"/>
    </location>
</feature>
<dbReference type="PANTHER" id="PTHR46286:SF7">
    <property type="entry name" value="PROTEIN VERNALIZATION INSENSITIVE 3"/>
    <property type="match status" value="1"/>
</dbReference>
<dbReference type="InterPro" id="IPR003961">
    <property type="entry name" value="FN3_dom"/>
</dbReference>
<feature type="compositionally biased region" description="Basic and acidic residues" evidence="6">
    <location>
        <begin position="505"/>
        <end position="528"/>
    </location>
</feature>
<feature type="compositionally biased region" description="Basic and acidic residues" evidence="6">
    <location>
        <begin position="480"/>
        <end position="489"/>
    </location>
</feature>
<dbReference type="OrthoDB" id="600557at2759"/>
<dbReference type="EMBL" id="JAEFBJ010000013">
    <property type="protein sequence ID" value="KAG7538512.1"/>
    <property type="molecule type" value="Genomic_DNA"/>
</dbReference>
<feature type="region of interest" description="Disordered" evidence="6">
    <location>
        <begin position="480"/>
        <end position="542"/>
    </location>
</feature>
<dbReference type="AlphaFoldDB" id="A0A8T1Y079"/>
<evidence type="ECO:0000256" key="2">
    <source>
        <dbReference type="ARBA" id="ARBA00022723"/>
    </source>
</evidence>
<feature type="compositionally biased region" description="Polar residues" evidence="6">
    <location>
        <begin position="490"/>
        <end position="504"/>
    </location>
</feature>
<dbReference type="InterPro" id="IPR056990">
    <property type="entry name" value="VIN3-like_C"/>
</dbReference>
<dbReference type="InterPro" id="IPR032881">
    <property type="entry name" value="Oberon-like_PHD"/>
</dbReference>
<keyword evidence="2" id="KW-0479">Metal-binding</keyword>
<evidence type="ECO:0000313" key="9">
    <source>
        <dbReference type="Proteomes" id="UP000694251"/>
    </source>
</evidence>
<keyword evidence="4" id="KW-0862">Zinc</keyword>
<evidence type="ECO:0000256" key="3">
    <source>
        <dbReference type="ARBA" id="ARBA00022771"/>
    </source>
</evidence>
<protein>
    <submittedName>
        <fullName evidence="8">Fibronectin type III</fullName>
    </submittedName>
</protein>
<comment type="caution">
    <text evidence="8">The sequence shown here is derived from an EMBL/GenBank/DDBJ whole genome shotgun (WGS) entry which is preliminary data.</text>
</comment>
<evidence type="ECO:0000256" key="5">
    <source>
        <dbReference type="ARBA" id="ARBA00023242"/>
    </source>
</evidence>
<dbReference type="PANTHER" id="PTHR46286">
    <property type="entry name" value="VIN3-LIKE PROTEIN 2-RELATED"/>
    <property type="match status" value="1"/>
</dbReference>
<dbReference type="GO" id="GO:0005634">
    <property type="term" value="C:nucleus"/>
    <property type="evidence" value="ECO:0007669"/>
    <property type="project" value="UniProtKB-SubCell"/>
</dbReference>
<dbReference type="Pfam" id="PF23376">
    <property type="entry name" value="Fn3_VIN3"/>
    <property type="match status" value="1"/>
</dbReference>
<dbReference type="GO" id="GO:0040029">
    <property type="term" value="P:epigenetic regulation of gene expression"/>
    <property type="evidence" value="ECO:0007669"/>
    <property type="project" value="InterPro"/>
</dbReference>
<dbReference type="CDD" id="cd00063">
    <property type="entry name" value="FN3"/>
    <property type="match status" value="1"/>
</dbReference>
<evidence type="ECO:0000256" key="1">
    <source>
        <dbReference type="ARBA" id="ARBA00004123"/>
    </source>
</evidence>
<dbReference type="GO" id="GO:0010048">
    <property type="term" value="P:vernalization response"/>
    <property type="evidence" value="ECO:0007669"/>
    <property type="project" value="InterPro"/>
</dbReference>
<dbReference type="GO" id="GO:0008270">
    <property type="term" value="F:zinc ion binding"/>
    <property type="evidence" value="ECO:0007669"/>
    <property type="project" value="UniProtKB-KW"/>
</dbReference>
<evidence type="ECO:0000256" key="4">
    <source>
        <dbReference type="ARBA" id="ARBA00022833"/>
    </source>
</evidence>
<keyword evidence="3" id="KW-0863">Zinc-finger</keyword>
<keyword evidence="5" id="KW-0539">Nucleus</keyword>
<accession>A0A8T1Y079</accession>
<dbReference type="Proteomes" id="UP000694251">
    <property type="component" value="Chromosome 13"/>
</dbReference>
<evidence type="ECO:0000256" key="6">
    <source>
        <dbReference type="SAM" id="MobiDB-lite"/>
    </source>
</evidence>
<dbReference type="Pfam" id="PF07227">
    <property type="entry name" value="PHD_Oberon"/>
    <property type="match status" value="1"/>
</dbReference>